<dbReference type="InterPro" id="IPR036005">
    <property type="entry name" value="Creatinase/aminopeptidase-like"/>
</dbReference>
<evidence type="ECO:0008006" key="5">
    <source>
        <dbReference type="Google" id="ProtNLM"/>
    </source>
</evidence>
<dbReference type="InterPro" id="IPR029149">
    <property type="entry name" value="Creatin/AminoP/Spt16_N"/>
</dbReference>
<dbReference type="InterPro" id="IPR000587">
    <property type="entry name" value="Creatinase_N"/>
</dbReference>
<evidence type="ECO:0000256" key="1">
    <source>
        <dbReference type="SAM" id="MobiDB-lite"/>
    </source>
</evidence>
<feature type="domain" description="Creatinase N-terminal" evidence="3">
    <location>
        <begin position="31"/>
        <end position="162"/>
    </location>
</feature>
<dbReference type="SUPFAM" id="SSF55920">
    <property type="entry name" value="Creatinase/aminopeptidase"/>
    <property type="match status" value="1"/>
</dbReference>
<dbReference type="SUPFAM" id="SSF53092">
    <property type="entry name" value="Creatinase/prolidase N-terminal domain"/>
    <property type="match status" value="1"/>
</dbReference>
<evidence type="ECO:0000259" key="3">
    <source>
        <dbReference type="Pfam" id="PF01321"/>
    </source>
</evidence>
<dbReference type="InterPro" id="IPR050659">
    <property type="entry name" value="Peptidase_M24B"/>
</dbReference>
<name>A0A381S3U0_9ZZZZ</name>
<evidence type="ECO:0000259" key="2">
    <source>
        <dbReference type="Pfam" id="PF00557"/>
    </source>
</evidence>
<feature type="domain" description="Peptidase M24" evidence="2">
    <location>
        <begin position="170"/>
        <end position="387"/>
    </location>
</feature>
<dbReference type="InterPro" id="IPR039394">
    <property type="entry name" value="Creatinase_C"/>
</dbReference>
<dbReference type="PANTHER" id="PTHR46112:SF2">
    <property type="entry name" value="XAA-PRO AMINOPEPTIDASE P-RELATED"/>
    <property type="match status" value="1"/>
</dbReference>
<gene>
    <name evidence="4" type="ORF">METZ01_LOCUS51619</name>
</gene>
<sequence>MTPVDQRPRTLTIDNGSPPEPTFSEGEMTRRLHNLRAHMEKYQIDAALFTSTHNINYFSDFIYTSFGRNYGCVVTSERLTTISANIDGGQPRRQTFGHDNLVYTDWHQDNFFHAVQQLLTKAKTVGIEFDHVTIQNRTKLEDALPQVTFVDLGDATMHMRMVKSDEELALIRQGARICDHGGKTLVAAVREGAREFEVALESTRAMVRAIADTFPHTELMDTWTWFQTGINTDGAHNPLTTRRVQKGDILSLNCFSMISGYYQALERTLFFDYCSDPHLALWQINCEVHRRGLELIRPGARCSQIAEELNEIYRQHDLLQYRTFGYGHSFGTLSHYYGREAGLELREDIDTLLVPGMVVSMEPMIMLPESKPGAGGYREHDILIVTDDGAENITTFPFGPEFNILRA</sequence>
<dbReference type="Gene3D" id="3.40.350.10">
    <property type="entry name" value="Creatinase/prolidase N-terminal domain"/>
    <property type="match status" value="1"/>
</dbReference>
<dbReference type="InterPro" id="IPR000994">
    <property type="entry name" value="Pept_M24"/>
</dbReference>
<dbReference type="CDD" id="cd01090">
    <property type="entry name" value="Creatinase"/>
    <property type="match status" value="1"/>
</dbReference>
<organism evidence="4">
    <name type="scientific">marine metagenome</name>
    <dbReference type="NCBI Taxonomy" id="408172"/>
    <lineage>
        <taxon>unclassified sequences</taxon>
        <taxon>metagenomes</taxon>
        <taxon>ecological metagenomes</taxon>
    </lineage>
</organism>
<feature type="region of interest" description="Disordered" evidence="1">
    <location>
        <begin position="1"/>
        <end position="25"/>
    </location>
</feature>
<dbReference type="PANTHER" id="PTHR46112">
    <property type="entry name" value="AMINOPEPTIDASE"/>
    <property type="match status" value="1"/>
</dbReference>
<evidence type="ECO:0000313" key="4">
    <source>
        <dbReference type="EMBL" id="SUZ98765.1"/>
    </source>
</evidence>
<proteinExistence type="predicted"/>
<dbReference type="GO" id="GO:0016980">
    <property type="term" value="F:creatinase activity"/>
    <property type="evidence" value="ECO:0007669"/>
    <property type="project" value="InterPro"/>
</dbReference>
<accession>A0A381S3U0</accession>
<dbReference type="EMBL" id="UINC01002637">
    <property type="protein sequence ID" value="SUZ98765.1"/>
    <property type="molecule type" value="Genomic_DNA"/>
</dbReference>
<dbReference type="Pfam" id="PF01321">
    <property type="entry name" value="Creatinase_N"/>
    <property type="match status" value="1"/>
</dbReference>
<protein>
    <recommendedName>
        <fullName evidence="5">Peptidase M24 domain-containing protein</fullName>
    </recommendedName>
</protein>
<dbReference type="AlphaFoldDB" id="A0A381S3U0"/>
<dbReference type="Gene3D" id="3.90.230.10">
    <property type="entry name" value="Creatinase/methionine aminopeptidase superfamily"/>
    <property type="match status" value="1"/>
</dbReference>
<reference evidence="4" key="1">
    <citation type="submission" date="2018-05" db="EMBL/GenBank/DDBJ databases">
        <authorList>
            <person name="Lanie J.A."/>
            <person name="Ng W.-L."/>
            <person name="Kazmierczak K.M."/>
            <person name="Andrzejewski T.M."/>
            <person name="Davidsen T.M."/>
            <person name="Wayne K.J."/>
            <person name="Tettelin H."/>
            <person name="Glass J.I."/>
            <person name="Rusch D."/>
            <person name="Podicherti R."/>
            <person name="Tsui H.-C.T."/>
            <person name="Winkler M.E."/>
        </authorList>
    </citation>
    <scope>NUCLEOTIDE SEQUENCE</scope>
</reference>
<dbReference type="Pfam" id="PF00557">
    <property type="entry name" value="Peptidase_M24"/>
    <property type="match status" value="1"/>
</dbReference>